<dbReference type="Pfam" id="PF00141">
    <property type="entry name" value="peroxidase"/>
    <property type="match status" value="1"/>
</dbReference>
<dbReference type="PANTHER" id="PTHR31517">
    <property type="match status" value="1"/>
</dbReference>
<keyword evidence="14 17" id="KW-0106">Calcium</keyword>
<proteinExistence type="inferred from homology"/>
<dbReference type="PROSITE" id="PS50873">
    <property type="entry name" value="PEROXIDASE_4"/>
    <property type="match status" value="1"/>
</dbReference>
<dbReference type="GO" id="GO:0020037">
    <property type="term" value="F:heme binding"/>
    <property type="evidence" value="ECO:0007669"/>
    <property type="project" value="UniProtKB-UniRule"/>
</dbReference>
<dbReference type="InterPro" id="IPR019793">
    <property type="entry name" value="Peroxidases_heam-ligand_BS"/>
</dbReference>
<feature type="domain" description="Plant heme peroxidase family profile" evidence="18">
    <location>
        <begin position="29"/>
        <end position="329"/>
    </location>
</feature>
<evidence type="ECO:0000256" key="15">
    <source>
        <dbReference type="PIRSR" id="PIRSR600823-4"/>
    </source>
</evidence>
<dbReference type="AlphaFoldDB" id="D8S756"/>
<dbReference type="InParanoid" id="D8S756"/>
<dbReference type="KEGG" id="smo:SELMODRAFT_233271"/>
<dbReference type="HOGENOM" id="CLU_010543_0_3_1"/>
<sequence length="355" mass="39086">MASRCSSALLLVFSSVFAIVSSQQELLGKVEENFYEKTCPAAERIVRDVVTSHFGRNRTVPAGLLRLFFHDCFVQGCDGSILLDASEDGSVIEKEGLPNRNSVRGFDVIDDAKTRLERVCPGVVSCADIVALAGRDAVVLVGAPDFAMPTGRLDGRISRRSEADALLPAPFFNATQLKASFVQQNLTVEDLVHLSGGHTIGRSQCQFFSNRLYNFSGGSPDPLLNPSYRAELQRLCPQNSRPTDRVTLDRASEFNFDNSYYTNLVAKNGLLTSDAALTVDSETESIVRSFARDPDRFQLRFQRSLLKMSKLGLKSKANGEVRRRCNAINPKRMEEESSLVTAITDATTRALAFSK</sequence>
<dbReference type="PROSITE" id="PS00435">
    <property type="entry name" value="PEROXIDASE_1"/>
    <property type="match status" value="1"/>
</dbReference>
<feature type="active site" description="Proton acceptor" evidence="12">
    <location>
        <position position="70"/>
    </location>
</feature>
<keyword evidence="6 17" id="KW-0349">Heme</keyword>
<dbReference type="GO" id="GO:0004601">
    <property type="term" value="F:peroxidase activity"/>
    <property type="evidence" value="ECO:0000318"/>
    <property type="project" value="GO_Central"/>
</dbReference>
<accession>D8S756</accession>
<dbReference type="GO" id="GO:0042744">
    <property type="term" value="P:hydrogen peroxide catabolic process"/>
    <property type="evidence" value="ECO:0007669"/>
    <property type="project" value="UniProtKB-KW"/>
</dbReference>
<feature type="signal peptide" evidence="17">
    <location>
        <begin position="1"/>
        <end position="22"/>
    </location>
</feature>
<keyword evidence="7 14" id="KW-0479">Metal-binding</keyword>
<dbReference type="InterPro" id="IPR010255">
    <property type="entry name" value="Haem_peroxidase_sf"/>
</dbReference>
<feature type="binding site" evidence="14">
    <location>
        <position position="76"/>
    </location>
    <ligand>
        <name>Ca(2+)</name>
        <dbReference type="ChEBI" id="CHEBI:29108"/>
        <label>1</label>
    </ligand>
</feature>
<feature type="disulfide bond" evidence="16">
    <location>
        <begin position="39"/>
        <end position="120"/>
    </location>
</feature>
<dbReference type="PRINTS" id="PR00461">
    <property type="entry name" value="PLPEROXIDASE"/>
</dbReference>
<feature type="binding site" evidence="14">
    <location>
        <position position="78"/>
    </location>
    <ligand>
        <name>Ca(2+)</name>
        <dbReference type="ChEBI" id="CHEBI:29108"/>
        <label>1</label>
    </ligand>
</feature>
<evidence type="ECO:0000256" key="4">
    <source>
        <dbReference type="ARBA" id="ARBA00012313"/>
    </source>
</evidence>
<feature type="binding site" evidence="14">
    <location>
        <position position="257"/>
    </location>
    <ligand>
        <name>Ca(2+)</name>
        <dbReference type="ChEBI" id="CHEBI:29108"/>
        <label>2</label>
    </ligand>
</feature>
<evidence type="ECO:0000256" key="13">
    <source>
        <dbReference type="PIRSR" id="PIRSR600823-2"/>
    </source>
</evidence>
<dbReference type="GO" id="GO:0009505">
    <property type="term" value="C:plant-type cell wall"/>
    <property type="evidence" value="ECO:0000318"/>
    <property type="project" value="GO_Central"/>
</dbReference>
<comment type="cofactor">
    <cofactor evidence="14 17">
        <name>heme b</name>
        <dbReference type="ChEBI" id="CHEBI:60344"/>
    </cofactor>
    <text evidence="14 17">Binds 1 heme b (iron(II)-protoporphyrin IX) group per subunit.</text>
</comment>
<feature type="disulfide bond" evidence="16">
    <location>
        <begin position="205"/>
        <end position="236"/>
    </location>
</feature>
<organism evidence="20">
    <name type="scientific">Selaginella moellendorffii</name>
    <name type="common">Spikemoss</name>
    <dbReference type="NCBI Taxonomy" id="88036"/>
    <lineage>
        <taxon>Eukaryota</taxon>
        <taxon>Viridiplantae</taxon>
        <taxon>Streptophyta</taxon>
        <taxon>Embryophyta</taxon>
        <taxon>Tracheophyta</taxon>
        <taxon>Lycopodiopsida</taxon>
        <taxon>Selaginellales</taxon>
        <taxon>Selaginellaceae</taxon>
        <taxon>Selaginella</taxon>
    </lineage>
</organism>
<evidence type="ECO:0000256" key="17">
    <source>
        <dbReference type="RuleBase" id="RU362060"/>
    </source>
</evidence>
<comment type="similarity">
    <text evidence="3">Belongs to the peroxidase family. Ascorbate peroxidase subfamily.</text>
</comment>
<feature type="binding site" evidence="14">
    <location>
        <position position="199"/>
    </location>
    <ligand>
        <name>Ca(2+)</name>
        <dbReference type="ChEBI" id="CHEBI:29108"/>
        <label>2</label>
    </ligand>
</feature>
<dbReference type="InterPro" id="IPR002016">
    <property type="entry name" value="Haem_peroxidase"/>
</dbReference>
<dbReference type="GO" id="GO:0005576">
    <property type="term" value="C:extracellular region"/>
    <property type="evidence" value="ECO:0007669"/>
    <property type="project" value="UniProtKB-SubCell"/>
</dbReference>
<evidence type="ECO:0000256" key="7">
    <source>
        <dbReference type="ARBA" id="ARBA00022723"/>
    </source>
</evidence>
<evidence type="ECO:0000256" key="12">
    <source>
        <dbReference type="PIRSR" id="PIRSR600823-1"/>
    </source>
</evidence>
<dbReference type="Proteomes" id="UP000001514">
    <property type="component" value="Unassembled WGS sequence"/>
</dbReference>
<feature type="binding site" evidence="14">
    <location>
        <position position="249"/>
    </location>
    <ligand>
        <name>Ca(2+)</name>
        <dbReference type="ChEBI" id="CHEBI:29108"/>
        <label>2</label>
    </ligand>
</feature>
<evidence type="ECO:0000313" key="19">
    <source>
        <dbReference type="EMBL" id="EFJ19693.1"/>
    </source>
</evidence>
<name>D8S756_SELML</name>
<feature type="site" description="Transition state stabilizer" evidence="15">
    <location>
        <position position="66"/>
    </location>
</feature>
<feature type="binding site" evidence="14">
    <location>
        <position position="93"/>
    </location>
    <ligand>
        <name>Ca(2+)</name>
        <dbReference type="ChEBI" id="CHEBI:29108"/>
        <label>1</label>
    </ligand>
</feature>
<comment type="subcellular location">
    <subcellularLocation>
        <location evidence="17">Secreted</location>
    </subcellularLocation>
</comment>
<dbReference type="STRING" id="88036.D8S756"/>
<feature type="chain" id="PRO_5005127319" description="Peroxidase" evidence="17">
    <location>
        <begin position="23"/>
        <end position="355"/>
    </location>
</feature>
<feature type="binding site" evidence="13">
    <location>
        <position position="168"/>
    </location>
    <ligand>
        <name>substrate</name>
    </ligand>
</feature>
<keyword evidence="17" id="KW-0964">Secreted</keyword>
<dbReference type="EC" id="1.11.1.7" evidence="4 17"/>
<feature type="disulfide bond" evidence="16">
    <location>
        <begin position="126"/>
        <end position="325"/>
    </location>
</feature>
<keyword evidence="9 14" id="KW-0408">Iron</keyword>
<dbReference type="InterPro" id="IPR000823">
    <property type="entry name" value="Peroxidase_pln"/>
</dbReference>
<dbReference type="FunFam" id="1.10.520.10:FF:000008">
    <property type="entry name" value="Peroxidase"/>
    <property type="match status" value="1"/>
</dbReference>
<dbReference type="FunFam" id="1.10.420.10:FF:000001">
    <property type="entry name" value="Peroxidase"/>
    <property type="match status" value="1"/>
</dbReference>
<evidence type="ECO:0000256" key="16">
    <source>
        <dbReference type="PIRSR" id="PIRSR600823-5"/>
    </source>
</evidence>
<evidence type="ECO:0000259" key="18">
    <source>
        <dbReference type="PROSITE" id="PS50873"/>
    </source>
</evidence>
<dbReference type="OrthoDB" id="2113341at2759"/>
<dbReference type="Gene3D" id="1.10.520.10">
    <property type="match status" value="1"/>
</dbReference>
<dbReference type="GO" id="GO:0006979">
    <property type="term" value="P:response to oxidative stress"/>
    <property type="evidence" value="ECO:0007669"/>
    <property type="project" value="UniProtKB-UniRule"/>
</dbReference>
<keyword evidence="10 16" id="KW-1015">Disulfide bond</keyword>
<evidence type="ECO:0000256" key="10">
    <source>
        <dbReference type="ARBA" id="ARBA00023157"/>
    </source>
</evidence>
<evidence type="ECO:0000313" key="20">
    <source>
        <dbReference type="Proteomes" id="UP000001514"/>
    </source>
</evidence>
<evidence type="ECO:0000256" key="14">
    <source>
        <dbReference type="PIRSR" id="PIRSR600823-3"/>
    </source>
</evidence>
<keyword evidence="17" id="KW-0732">Signal</keyword>
<gene>
    <name evidence="19" type="ORF">SELMODRAFT_233271</name>
</gene>
<comment type="cofactor">
    <cofactor evidence="14 17">
        <name>Ca(2+)</name>
        <dbReference type="ChEBI" id="CHEBI:29108"/>
    </cofactor>
    <text evidence="14 17">Binds 2 calcium ions per subunit.</text>
</comment>
<dbReference type="Gramene" id="EFJ19693">
    <property type="protein sequence ID" value="EFJ19693"/>
    <property type="gene ID" value="SELMODRAFT_233271"/>
</dbReference>
<dbReference type="GO" id="GO:0006950">
    <property type="term" value="P:response to stress"/>
    <property type="evidence" value="ECO:0000318"/>
    <property type="project" value="GO_Central"/>
</dbReference>
<comment type="catalytic activity">
    <reaction evidence="1 17">
        <text>2 a phenolic donor + H2O2 = 2 a phenolic radical donor + 2 H2O</text>
        <dbReference type="Rhea" id="RHEA:56136"/>
        <dbReference type="ChEBI" id="CHEBI:15377"/>
        <dbReference type="ChEBI" id="CHEBI:16240"/>
        <dbReference type="ChEBI" id="CHEBI:139520"/>
        <dbReference type="ChEBI" id="CHEBI:139521"/>
        <dbReference type="EC" id="1.11.1.7"/>
    </reaction>
</comment>
<dbReference type="CDD" id="cd00693">
    <property type="entry name" value="secretory_peroxidase"/>
    <property type="match status" value="1"/>
</dbReference>
<reference evidence="19 20" key="1">
    <citation type="journal article" date="2011" name="Science">
        <title>The Selaginella genome identifies genetic changes associated with the evolution of vascular plants.</title>
        <authorList>
            <person name="Banks J.A."/>
            <person name="Nishiyama T."/>
            <person name="Hasebe M."/>
            <person name="Bowman J.L."/>
            <person name="Gribskov M."/>
            <person name="dePamphilis C."/>
            <person name="Albert V.A."/>
            <person name="Aono N."/>
            <person name="Aoyama T."/>
            <person name="Ambrose B.A."/>
            <person name="Ashton N.W."/>
            <person name="Axtell M.J."/>
            <person name="Barker E."/>
            <person name="Barker M.S."/>
            <person name="Bennetzen J.L."/>
            <person name="Bonawitz N.D."/>
            <person name="Chapple C."/>
            <person name="Cheng C."/>
            <person name="Correa L.G."/>
            <person name="Dacre M."/>
            <person name="DeBarry J."/>
            <person name="Dreyer I."/>
            <person name="Elias M."/>
            <person name="Engstrom E.M."/>
            <person name="Estelle M."/>
            <person name="Feng L."/>
            <person name="Finet C."/>
            <person name="Floyd S.K."/>
            <person name="Frommer W.B."/>
            <person name="Fujita T."/>
            <person name="Gramzow L."/>
            <person name="Gutensohn M."/>
            <person name="Harholt J."/>
            <person name="Hattori M."/>
            <person name="Heyl A."/>
            <person name="Hirai T."/>
            <person name="Hiwatashi Y."/>
            <person name="Ishikawa M."/>
            <person name="Iwata M."/>
            <person name="Karol K.G."/>
            <person name="Koehler B."/>
            <person name="Kolukisaoglu U."/>
            <person name="Kubo M."/>
            <person name="Kurata T."/>
            <person name="Lalonde S."/>
            <person name="Li K."/>
            <person name="Li Y."/>
            <person name="Litt A."/>
            <person name="Lyons E."/>
            <person name="Manning G."/>
            <person name="Maruyama T."/>
            <person name="Michael T.P."/>
            <person name="Mikami K."/>
            <person name="Miyazaki S."/>
            <person name="Morinaga S."/>
            <person name="Murata T."/>
            <person name="Mueller-Roeber B."/>
            <person name="Nelson D.R."/>
            <person name="Obara M."/>
            <person name="Oguri Y."/>
            <person name="Olmstead R.G."/>
            <person name="Onodera N."/>
            <person name="Petersen B.L."/>
            <person name="Pils B."/>
            <person name="Prigge M."/>
            <person name="Rensing S.A."/>
            <person name="Riano-Pachon D.M."/>
            <person name="Roberts A.W."/>
            <person name="Sato Y."/>
            <person name="Scheller H.V."/>
            <person name="Schulz B."/>
            <person name="Schulz C."/>
            <person name="Shakirov E.V."/>
            <person name="Shibagaki N."/>
            <person name="Shinohara N."/>
            <person name="Shippen D.E."/>
            <person name="Soerensen I."/>
            <person name="Sotooka R."/>
            <person name="Sugimoto N."/>
            <person name="Sugita M."/>
            <person name="Sumikawa N."/>
            <person name="Tanurdzic M."/>
            <person name="Theissen G."/>
            <person name="Ulvskov P."/>
            <person name="Wakazuki S."/>
            <person name="Weng J.K."/>
            <person name="Willats W.W."/>
            <person name="Wipf D."/>
            <person name="Wolf P.G."/>
            <person name="Yang L."/>
            <person name="Zimmer A.D."/>
            <person name="Zhu Q."/>
            <person name="Mitros T."/>
            <person name="Hellsten U."/>
            <person name="Loque D."/>
            <person name="Otillar R."/>
            <person name="Salamov A."/>
            <person name="Schmutz J."/>
            <person name="Shapiro H."/>
            <person name="Lindquist E."/>
            <person name="Lucas S."/>
            <person name="Rokhsar D."/>
            <person name="Grigoriev I.V."/>
        </authorList>
    </citation>
    <scope>NUCLEOTIDE SEQUENCE [LARGE SCALE GENOMIC DNA]</scope>
</reference>
<protein>
    <recommendedName>
        <fullName evidence="4 17">Peroxidase</fullName>
        <ecNumber evidence="4 17">1.11.1.7</ecNumber>
    </recommendedName>
</protein>
<dbReference type="InterPro" id="IPR033905">
    <property type="entry name" value="Secretory_peroxidase"/>
</dbReference>
<keyword evidence="11 17" id="KW-0376">Hydrogen peroxide</keyword>
<dbReference type="PANTHER" id="PTHR31517:SF84">
    <property type="entry name" value="PEROXIDASE"/>
    <property type="match status" value="1"/>
</dbReference>
<evidence type="ECO:0000256" key="9">
    <source>
        <dbReference type="ARBA" id="ARBA00023004"/>
    </source>
</evidence>
<dbReference type="Gene3D" id="1.10.420.10">
    <property type="entry name" value="Peroxidase, domain 2"/>
    <property type="match status" value="1"/>
</dbReference>
<dbReference type="PRINTS" id="PR00458">
    <property type="entry name" value="PEROXIDASE"/>
</dbReference>
<feature type="binding site" evidence="14">
    <location>
        <position position="74"/>
    </location>
    <ligand>
        <name>Ca(2+)</name>
        <dbReference type="ChEBI" id="CHEBI:29108"/>
        <label>1</label>
    </ligand>
</feature>
<evidence type="ECO:0000256" key="6">
    <source>
        <dbReference type="ARBA" id="ARBA00022617"/>
    </source>
</evidence>
<keyword evidence="20" id="KW-1185">Reference proteome</keyword>
<evidence type="ECO:0000256" key="2">
    <source>
        <dbReference type="ARBA" id="ARBA00002322"/>
    </source>
</evidence>
<dbReference type="EMBL" id="GL377605">
    <property type="protein sequence ID" value="EFJ19693.1"/>
    <property type="molecule type" value="Genomic_DNA"/>
</dbReference>
<comment type="function">
    <text evidence="2">Removal of H(2)O(2), oxidation of toxic reductants, biosynthesis and degradation of lignin, suberization, auxin catabolism, response to environmental stresses such as wounding, pathogen attack and oxidative stress. These functions might be dependent on each isozyme/isoform in each plant tissue.</text>
</comment>
<dbReference type="SUPFAM" id="SSF48113">
    <property type="entry name" value="Heme-dependent peroxidases"/>
    <property type="match status" value="1"/>
</dbReference>
<evidence type="ECO:0000256" key="1">
    <source>
        <dbReference type="ARBA" id="ARBA00000189"/>
    </source>
</evidence>
<feature type="binding site" evidence="14">
    <location>
        <position position="80"/>
    </location>
    <ligand>
        <name>Ca(2+)</name>
        <dbReference type="ChEBI" id="CHEBI:29108"/>
        <label>1</label>
    </ligand>
</feature>
<evidence type="ECO:0000256" key="3">
    <source>
        <dbReference type="ARBA" id="ARBA00006873"/>
    </source>
</evidence>
<feature type="binding site" evidence="14">
    <location>
        <position position="71"/>
    </location>
    <ligand>
        <name>Ca(2+)</name>
        <dbReference type="ChEBI" id="CHEBI:29108"/>
        <label>1</label>
    </ligand>
</feature>
<comment type="similarity">
    <text evidence="17">Belongs to the peroxidase family. Classical plant (class III) peroxidase subfamily.</text>
</comment>
<feature type="binding site" description="axial binding residue" evidence="14">
    <location>
        <position position="198"/>
    </location>
    <ligand>
        <name>heme b</name>
        <dbReference type="ChEBI" id="CHEBI:60344"/>
    </ligand>
    <ligandPart>
        <name>Fe</name>
        <dbReference type="ChEBI" id="CHEBI:18248"/>
    </ligandPart>
</feature>
<evidence type="ECO:0000256" key="11">
    <source>
        <dbReference type="ARBA" id="ARBA00023324"/>
    </source>
</evidence>
<keyword evidence="8 17" id="KW-0560">Oxidoreductase</keyword>
<feature type="disulfide bond" evidence="16">
    <location>
        <begin position="72"/>
        <end position="77"/>
    </location>
</feature>
<evidence type="ECO:0000256" key="8">
    <source>
        <dbReference type="ARBA" id="ARBA00023002"/>
    </source>
</evidence>
<keyword evidence="5 17" id="KW-0575">Peroxidase</keyword>
<dbReference type="GO" id="GO:0140825">
    <property type="term" value="F:lactoperoxidase activity"/>
    <property type="evidence" value="ECO:0007669"/>
    <property type="project" value="UniProtKB-EC"/>
</dbReference>
<dbReference type="GO" id="GO:0046872">
    <property type="term" value="F:metal ion binding"/>
    <property type="evidence" value="ECO:0007669"/>
    <property type="project" value="UniProtKB-UniRule"/>
</dbReference>
<evidence type="ECO:0000256" key="5">
    <source>
        <dbReference type="ARBA" id="ARBA00022559"/>
    </source>
</evidence>